<dbReference type="EMBL" id="CADCVH010000115">
    <property type="protein sequence ID" value="CAA9475846.1"/>
    <property type="molecule type" value="Genomic_DNA"/>
</dbReference>
<dbReference type="CDD" id="cd04301">
    <property type="entry name" value="NAT_SF"/>
    <property type="match status" value="1"/>
</dbReference>
<dbReference type="InterPro" id="IPR052564">
    <property type="entry name" value="N-acetyltrans/Recomb-assoc"/>
</dbReference>
<dbReference type="InterPro" id="IPR016181">
    <property type="entry name" value="Acyl_CoA_acyltransferase"/>
</dbReference>
<dbReference type="PANTHER" id="PTHR43451:SF1">
    <property type="entry name" value="ACETYLTRANSFERASE"/>
    <property type="match status" value="1"/>
</dbReference>
<dbReference type="GO" id="GO:0016747">
    <property type="term" value="F:acyltransferase activity, transferring groups other than amino-acyl groups"/>
    <property type="evidence" value="ECO:0007669"/>
    <property type="project" value="InterPro"/>
</dbReference>
<name>A0A6J4RUY8_9ACTN</name>
<feature type="domain" description="N-acetyltransferase" evidence="1">
    <location>
        <begin position="2"/>
        <end position="154"/>
    </location>
</feature>
<gene>
    <name evidence="2" type="ORF">AVDCRST_MAG02-4107</name>
</gene>
<accession>A0A6J4RUY8</accession>
<dbReference type="PROSITE" id="PS51186">
    <property type="entry name" value="GNAT"/>
    <property type="match status" value="1"/>
</dbReference>
<dbReference type="Gene3D" id="3.40.630.30">
    <property type="match status" value="1"/>
</dbReference>
<dbReference type="SUPFAM" id="SSF55729">
    <property type="entry name" value="Acyl-CoA N-acyltransferases (Nat)"/>
    <property type="match status" value="1"/>
</dbReference>
<evidence type="ECO:0000259" key="1">
    <source>
        <dbReference type="PROSITE" id="PS51186"/>
    </source>
</evidence>
<protein>
    <recommendedName>
        <fullName evidence="1">N-acetyltransferase domain-containing protein</fullName>
    </recommendedName>
</protein>
<proteinExistence type="predicted"/>
<sequence length="154" mass="17105">MVTVRDYERGDAEGICRLFYETVRGVNLGDYSPEQVRAWAPAPPDPEAWHGRMSGRHTLVAEGDRGVVGFAELEEDGHLDMLYCHRDVVGRGVGSLLYGAVEERARGLGIGRIFTEASITARPFFGRHGFAVLRRNTVVRRGVALTNFSMEKVL</sequence>
<dbReference type="PANTHER" id="PTHR43451">
    <property type="entry name" value="ACETYLTRANSFERASE (GNAT) FAMILY PROTEIN"/>
    <property type="match status" value="1"/>
</dbReference>
<dbReference type="AlphaFoldDB" id="A0A6J4RUY8"/>
<dbReference type="InterPro" id="IPR000182">
    <property type="entry name" value="GNAT_dom"/>
</dbReference>
<organism evidence="2">
    <name type="scientific">uncultured Rubrobacteraceae bacterium</name>
    <dbReference type="NCBI Taxonomy" id="349277"/>
    <lineage>
        <taxon>Bacteria</taxon>
        <taxon>Bacillati</taxon>
        <taxon>Actinomycetota</taxon>
        <taxon>Rubrobacteria</taxon>
        <taxon>Rubrobacterales</taxon>
        <taxon>Rubrobacteraceae</taxon>
        <taxon>environmental samples</taxon>
    </lineage>
</organism>
<reference evidence="2" key="1">
    <citation type="submission" date="2020-02" db="EMBL/GenBank/DDBJ databases">
        <authorList>
            <person name="Meier V. D."/>
        </authorList>
    </citation>
    <scope>NUCLEOTIDE SEQUENCE</scope>
    <source>
        <strain evidence="2">AVDCRST_MAG02</strain>
    </source>
</reference>
<dbReference type="Pfam" id="PF13673">
    <property type="entry name" value="Acetyltransf_10"/>
    <property type="match status" value="1"/>
</dbReference>
<evidence type="ECO:0000313" key="2">
    <source>
        <dbReference type="EMBL" id="CAA9475846.1"/>
    </source>
</evidence>